<dbReference type="AlphaFoldDB" id="A0A363D5M9"/>
<dbReference type="Gene3D" id="3.90.1200.10">
    <property type="match status" value="1"/>
</dbReference>
<dbReference type="RefSeq" id="WP_108557686.1">
    <property type="nucleotide sequence ID" value="NZ_MUXE01000001.1"/>
</dbReference>
<keyword evidence="3" id="KW-1185">Reference proteome</keyword>
<feature type="domain" description="Protein kinase" evidence="1">
    <location>
        <begin position="1"/>
        <end position="248"/>
    </location>
</feature>
<dbReference type="OrthoDB" id="179763at2"/>
<gene>
    <name evidence="2" type="ORF">B0174_00545</name>
</gene>
<organism evidence="2 3">
    <name type="scientific">Arcobacter caeni</name>
    <dbReference type="NCBI Taxonomy" id="1912877"/>
    <lineage>
        <taxon>Bacteria</taxon>
        <taxon>Pseudomonadati</taxon>
        <taxon>Campylobacterota</taxon>
        <taxon>Epsilonproteobacteria</taxon>
        <taxon>Campylobacterales</taxon>
        <taxon>Arcobacteraceae</taxon>
        <taxon>Arcobacter</taxon>
    </lineage>
</organism>
<dbReference type="EMBL" id="MUXE01000001">
    <property type="protein sequence ID" value="PUE66573.1"/>
    <property type="molecule type" value="Genomic_DNA"/>
</dbReference>
<comment type="caution">
    <text evidence="2">The sequence shown here is derived from an EMBL/GenBank/DDBJ whole genome shotgun (WGS) entry which is preliminary data.</text>
</comment>
<evidence type="ECO:0000313" key="3">
    <source>
        <dbReference type="Proteomes" id="UP000251135"/>
    </source>
</evidence>
<dbReference type="PROSITE" id="PS50011">
    <property type="entry name" value="PROTEIN_KINASE_DOM"/>
    <property type="match status" value="1"/>
</dbReference>
<accession>A0A363D5M9</accession>
<name>A0A363D5M9_9BACT</name>
<dbReference type="InterPro" id="IPR011009">
    <property type="entry name" value="Kinase-like_dom_sf"/>
</dbReference>
<dbReference type="PANTHER" id="PTHR40086:SF1">
    <property type="entry name" value="CELL CYCLE REGULATOR CCRZ"/>
    <property type="match status" value="1"/>
</dbReference>
<dbReference type="SUPFAM" id="SSF56112">
    <property type="entry name" value="Protein kinase-like (PK-like)"/>
    <property type="match status" value="1"/>
</dbReference>
<dbReference type="PANTHER" id="PTHR40086">
    <property type="entry name" value="PHOSPHOTRANSFERASE YTMP-RELATED"/>
    <property type="match status" value="1"/>
</dbReference>
<protein>
    <submittedName>
        <fullName evidence="2">Choline kinase</fullName>
    </submittedName>
</protein>
<sequence length="248" mass="29923">MTIKELKKYNIFKEELLSLELLKNQGFNNISYLLKTIENSYVIRVFKSNESVNISREFEYKIQKKAYKKNIASKPIFLNAKFMIYEYEKGIHKTKLSDFELKELVLKVKIFHKFKIKEKPYDLLLDLKNYSQKLTNKKSKKLIKNCYKSLQILKKYKYNFALTHHDLNPKNIIFNEMSLKIIDWEYAGVNDCFFDLASICMEFKLNKNQEKVVLNSYFKTKKSYHKIKLKHYKIIYDSFCKLWFEANI</sequence>
<dbReference type="Gene3D" id="3.30.200.20">
    <property type="entry name" value="Phosphorylase Kinase, domain 1"/>
    <property type="match status" value="1"/>
</dbReference>
<evidence type="ECO:0000313" key="2">
    <source>
        <dbReference type="EMBL" id="PUE66573.1"/>
    </source>
</evidence>
<proteinExistence type="predicted"/>
<reference evidence="2 3" key="1">
    <citation type="submission" date="2017-02" db="EMBL/GenBank/DDBJ databases">
        <title>Arcobacter caeni sp. nov, a new Arcobacter species isolated from reclaimed water.</title>
        <authorList>
            <person name="Figueras M.J."/>
            <person name="Perez-Cataluna A."/>
            <person name="Salas-Masso N."/>
        </authorList>
    </citation>
    <scope>NUCLEOTIDE SEQUENCE [LARGE SCALE GENOMIC DNA]</scope>
    <source>
        <strain evidence="2 3">RW17-10</strain>
    </source>
</reference>
<keyword evidence="2" id="KW-0418">Kinase</keyword>
<dbReference type="GO" id="GO:0005524">
    <property type="term" value="F:ATP binding"/>
    <property type="evidence" value="ECO:0007669"/>
    <property type="project" value="InterPro"/>
</dbReference>
<dbReference type="InterPro" id="IPR000719">
    <property type="entry name" value="Prot_kinase_dom"/>
</dbReference>
<dbReference type="Pfam" id="PF01633">
    <property type="entry name" value="Choline_kinase"/>
    <property type="match status" value="1"/>
</dbReference>
<dbReference type="InterPro" id="IPR052077">
    <property type="entry name" value="CcrZ_PhaseVar_Mediator"/>
</dbReference>
<dbReference type="Proteomes" id="UP000251135">
    <property type="component" value="Unassembled WGS sequence"/>
</dbReference>
<dbReference type="GO" id="GO:0004672">
    <property type="term" value="F:protein kinase activity"/>
    <property type="evidence" value="ECO:0007669"/>
    <property type="project" value="InterPro"/>
</dbReference>
<evidence type="ECO:0000259" key="1">
    <source>
        <dbReference type="PROSITE" id="PS50011"/>
    </source>
</evidence>
<keyword evidence="2" id="KW-0808">Transferase</keyword>